<evidence type="ECO:0000256" key="2">
    <source>
        <dbReference type="SAM" id="Phobius"/>
    </source>
</evidence>
<keyword evidence="2" id="KW-0472">Membrane</keyword>
<dbReference type="OrthoDB" id="5342507at2759"/>
<feature type="transmembrane region" description="Helical" evidence="2">
    <location>
        <begin position="15"/>
        <end position="39"/>
    </location>
</feature>
<name>A0A6G1HE84_9PEZI</name>
<evidence type="ECO:0000313" key="3">
    <source>
        <dbReference type="EMBL" id="KAF1991475.1"/>
    </source>
</evidence>
<dbReference type="AlphaFoldDB" id="A0A6G1HE84"/>
<dbReference type="EMBL" id="ML977139">
    <property type="protein sequence ID" value="KAF1991475.1"/>
    <property type="molecule type" value="Genomic_DNA"/>
</dbReference>
<keyword evidence="4" id="KW-1185">Reference proteome</keyword>
<gene>
    <name evidence="3" type="ORF">K402DRAFT_388874</name>
</gene>
<keyword evidence="2" id="KW-0812">Transmembrane</keyword>
<feature type="compositionally biased region" description="Polar residues" evidence="1">
    <location>
        <begin position="246"/>
        <end position="263"/>
    </location>
</feature>
<accession>A0A6G1HE84</accession>
<proteinExistence type="predicted"/>
<feature type="transmembrane region" description="Helical" evidence="2">
    <location>
        <begin position="76"/>
        <end position="99"/>
    </location>
</feature>
<feature type="transmembrane region" description="Helical" evidence="2">
    <location>
        <begin position="157"/>
        <end position="179"/>
    </location>
</feature>
<feature type="region of interest" description="Disordered" evidence="1">
    <location>
        <begin position="186"/>
        <end position="214"/>
    </location>
</feature>
<evidence type="ECO:0000313" key="4">
    <source>
        <dbReference type="Proteomes" id="UP000800041"/>
    </source>
</evidence>
<organism evidence="3 4">
    <name type="scientific">Aulographum hederae CBS 113979</name>
    <dbReference type="NCBI Taxonomy" id="1176131"/>
    <lineage>
        <taxon>Eukaryota</taxon>
        <taxon>Fungi</taxon>
        <taxon>Dikarya</taxon>
        <taxon>Ascomycota</taxon>
        <taxon>Pezizomycotina</taxon>
        <taxon>Dothideomycetes</taxon>
        <taxon>Pleosporomycetidae</taxon>
        <taxon>Aulographales</taxon>
        <taxon>Aulographaceae</taxon>
    </lineage>
</organism>
<feature type="transmembrane region" description="Helical" evidence="2">
    <location>
        <begin position="51"/>
        <end position="70"/>
    </location>
</feature>
<dbReference type="Proteomes" id="UP000800041">
    <property type="component" value="Unassembled WGS sequence"/>
</dbReference>
<feature type="region of interest" description="Disordered" evidence="1">
    <location>
        <begin position="230"/>
        <end position="302"/>
    </location>
</feature>
<evidence type="ECO:0008006" key="5">
    <source>
        <dbReference type="Google" id="ProtNLM"/>
    </source>
</evidence>
<reference evidence="3" key="1">
    <citation type="journal article" date="2020" name="Stud. Mycol.">
        <title>101 Dothideomycetes genomes: a test case for predicting lifestyles and emergence of pathogens.</title>
        <authorList>
            <person name="Haridas S."/>
            <person name="Albert R."/>
            <person name="Binder M."/>
            <person name="Bloem J."/>
            <person name="Labutti K."/>
            <person name="Salamov A."/>
            <person name="Andreopoulos B."/>
            <person name="Baker S."/>
            <person name="Barry K."/>
            <person name="Bills G."/>
            <person name="Bluhm B."/>
            <person name="Cannon C."/>
            <person name="Castanera R."/>
            <person name="Culley D."/>
            <person name="Daum C."/>
            <person name="Ezra D."/>
            <person name="Gonzalez J."/>
            <person name="Henrissat B."/>
            <person name="Kuo A."/>
            <person name="Liang C."/>
            <person name="Lipzen A."/>
            <person name="Lutzoni F."/>
            <person name="Magnuson J."/>
            <person name="Mondo S."/>
            <person name="Nolan M."/>
            <person name="Ohm R."/>
            <person name="Pangilinan J."/>
            <person name="Park H.-J."/>
            <person name="Ramirez L."/>
            <person name="Alfaro M."/>
            <person name="Sun H."/>
            <person name="Tritt A."/>
            <person name="Yoshinaga Y."/>
            <person name="Zwiers L.-H."/>
            <person name="Turgeon B."/>
            <person name="Goodwin S."/>
            <person name="Spatafora J."/>
            <person name="Crous P."/>
            <person name="Grigoriev I."/>
        </authorList>
    </citation>
    <scope>NUCLEOTIDE SEQUENCE</scope>
    <source>
        <strain evidence="3">CBS 113979</strain>
    </source>
</reference>
<keyword evidence="2" id="KW-1133">Transmembrane helix</keyword>
<evidence type="ECO:0000256" key="1">
    <source>
        <dbReference type="SAM" id="MobiDB-lite"/>
    </source>
</evidence>
<sequence>MGKLAGGALRLFQTALYALTFCCAAIILGIYSYFLAILADHDRRIPTWEKAVEGLSGVAVVYLIFAVVMTCCLGGVTFFAFLAIVFDVLLCGAMIAIAVMTRDGADSCSGFVETPIGNGLSNSNSLEGFGENGFGTGDGENVTYASSLGTACTLNKVCFAVSIIGAFLFLVCALVQIFLGRHHQKEKRYGPSPANGYTAGSGGKFWQRKRGPKTTNDAYAKDAEVGVAGSHLAPGHDNTVRPSHDTAYTGSTMASPTNGTYTGNKYEPTPAMPAAGGYHTAPQGSGVNPYGYDNTRPTANNF</sequence>
<protein>
    <recommendedName>
        <fullName evidence="5">MARVEL domain-containing protein</fullName>
    </recommendedName>
</protein>